<gene>
    <name evidence="1" type="ORF">ENW66_08045</name>
</gene>
<name>A0A7C3MB50_ARCFL</name>
<dbReference type="EMBL" id="DTLB01000047">
    <property type="protein sequence ID" value="HFW32878.1"/>
    <property type="molecule type" value="Genomic_DNA"/>
</dbReference>
<proteinExistence type="predicted"/>
<evidence type="ECO:0008006" key="2">
    <source>
        <dbReference type="Google" id="ProtNLM"/>
    </source>
</evidence>
<dbReference type="Pfam" id="PF09845">
    <property type="entry name" value="OapC"/>
    <property type="match status" value="1"/>
</dbReference>
<sequence>MAHRCTKCGKLYPTGDMRLLNGCECGNNKFLYVPDEKKTVEPEKVEEEIRKEFTEMGIETVRIISPGKYEINIERLLQGEGIVIALQEDGRYVIHLPSLLKKRKSRKS</sequence>
<dbReference type="AlphaFoldDB" id="A0A7C3MB50"/>
<reference evidence="1" key="1">
    <citation type="journal article" date="2020" name="mSystems">
        <title>Genome- and Community-Level Interaction Insights into Carbon Utilization and Element Cycling Functions of Hydrothermarchaeota in Hydrothermal Sediment.</title>
        <authorList>
            <person name="Zhou Z."/>
            <person name="Liu Y."/>
            <person name="Xu W."/>
            <person name="Pan J."/>
            <person name="Luo Z.H."/>
            <person name="Li M."/>
        </authorList>
    </citation>
    <scope>NUCLEOTIDE SEQUENCE [LARGE SCALE GENOMIC DNA]</scope>
    <source>
        <strain evidence="1">SpSt-87</strain>
    </source>
</reference>
<protein>
    <recommendedName>
        <fullName evidence="2">Zn-ribbon containing protein</fullName>
    </recommendedName>
</protein>
<accession>A0A7C3MB50</accession>
<comment type="caution">
    <text evidence="1">The sequence shown here is derived from an EMBL/GenBank/DDBJ whole genome shotgun (WGS) entry which is preliminary data.</text>
</comment>
<organism evidence="1">
    <name type="scientific">Archaeoglobus fulgidus</name>
    <dbReference type="NCBI Taxonomy" id="2234"/>
    <lineage>
        <taxon>Archaea</taxon>
        <taxon>Methanobacteriati</taxon>
        <taxon>Methanobacteriota</taxon>
        <taxon>Archaeoglobi</taxon>
        <taxon>Archaeoglobales</taxon>
        <taxon>Archaeoglobaceae</taxon>
        <taxon>Archaeoglobus</taxon>
    </lineage>
</organism>
<evidence type="ECO:0000313" key="1">
    <source>
        <dbReference type="EMBL" id="HFW32878.1"/>
    </source>
</evidence>
<dbReference type="InterPro" id="IPR018645">
    <property type="entry name" value="OapC-like"/>
</dbReference>